<keyword evidence="3" id="KW-1185">Reference proteome</keyword>
<dbReference type="InterPro" id="IPR029070">
    <property type="entry name" value="Chitinase_insertion_sf"/>
</dbReference>
<dbReference type="WBParaSite" id="jg26381">
    <property type="protein sequence ID" value="jg26381"/>
    <property type="gene ID" value="jg26381"/>
</dbReference>
<dbReference type="AlphaFoldDB" id="A0A915E6U3"/>
<dbReference type="GO" id="GO:0008061">
    <property type="term" value="F:chitin binding"/>
    <property type="evidence" value="ECO:0007669"/>
    <property type="project" value="TreeGrafter"/>
</dbReference>
<dbReference type="Pfam" id="PF00704">
    <property type="entry name" value="Glyco_hydro_18"/>
    <property type="match status" value="1"/>
</dbReference>
<dbReference type="InterPro" id="IPR017853">
    <property type="entry name" value="GH"/>
</dbReference>
<accession>A0A915E6U3</accession>
<dbReference type="Gene3D" id="3.10.50.10">
    <property type="match status" value="2"/>
</dbReference>
<feature type="compositionally biased region" description="Polar residues" evidence="1">
    <location>
        <begin position="13"/>
        <end position="28"/>
    </location>
</feature>
<evidence type="ECO:0000313" key="4">
    <source>
        <dbReference type="WBParaSite" id="jg26381"/>
    </source>
</evidence>
<dbReference type="GO" id="GO:0005975">
    <property type="term" value="P:carbohydrate metabolic process"/>
    <property type="evidence" value="ECO:0007669"/>
    <property type="project" value="InterPro"/>
</dbReference>
<evidence type="ECO:0000313" key="3">
    <source>
        <dbReference type="Proteomes" id="UP000887574"/>
    </source>
</evidence>
<sequence length="490" mass="54815">MGNRSDRSIGDPANNQKQVTSRTNSPGKVTQTELCQILKNPNAKTQFIEAIGAPYLINGDEFIAYDDDKSMLIKSVWASMQDLGGIALHGMEMDNIAGECPSGRPFHLLQSIVKAQMCNQCTDPNQPIVLPVATNGTDLLQQIASQTSRLRNVTESSCGDRFRVVCTYHLPTDSASSGLSMDNLPYDKCDEIVVQKFLLTASGKVETEEALSKETMADLISMIARNKLKTRFISSIHCFMSVEQLKKLLDKPSSSLVSEMIEHTKTYGTSGIELRCGHILRPKTKQKFAGLLRDLQEGLHAQPVDHNKCHKTVGMKIYAWRTDLTTIYEISTLNKLHHISMETFQVSTTQQTMLVEPLFDPNNQHLSIDSSLSKWLNSGLKRNICELLKKEMKPKNTTLHQYEMIFDYKQTIDTAVSFESAQTITYKTRYALREQLAGIALSALHQDDYSNKCGNKAFPLLQAVTKAIKCNKLTTPTAIETEEMKPSNNH</sequence>
<organism evidence="3 4">
    <name type="scientific">Ditylenchus dipsaci</name>
    <dbReference type="NCBI Taxonomy" id="166011"/>
    <lineage>
        <taxon>Eukaryota</taxon>
        <taxon>Metazoa</taxon>
        <taxon>Ecdysozoa</taxon>
        <taxon>Nematoda</taxon>
        <taxon>Chromadorea</taxon>
        <taxon>Rhabditida</taxon>
        <taxon>Tylenchina</taxon>
        <taxon>Tylenchomorpha</taxon>
        <taxon>Sphaerularioidea</taxon>
        <taxon>Anguinidae</taxon>
        <taxon>Anguininae</taxon>
        <taxon>Ditylenchus</taxon>
    </lineage>
</organism>
<evidence type="ECO:0000256" key="1">
    <source>
        <dbReference type="SAM" id="MobiDB-lite"/>
    </source>
</evidence>
<proteinExistence type="predicted"/>
<dbReference type="SUPFAM" id="SSF51445">
    <property type="entry name" value="(Trans)glycosidases"/>
    <property type="match status" value="1"/>
</dbReference>
<feature type="region of interest" description="Disordered" evidence="1">
    <location>
        <begin position="1"/>
        <end position="28"/>
    </location>
</feature>
<name>A0A915E6U3_9BILA</name>
<dbReference type="PROSITE" id="PS51910">
    <property type="entry name" value="GH18_2"/>
    <property type="match status" value="1"/>
</dbReference>
<dbReference type="InterPro" id="IPR001223">
    <property type="entry name" value="Glyco_hydro18_cat"/>
</dbReference>
<dbReference type="GO" id="GO:0006032">
    <property type="term" value="P:chitin catabolic process"/>
    <property type="evidence" value="ECO:0007669"/>
    <property type="project" value="TreeGrafter"/>
</dbReference>
<dbReference type="PANTHER" id="PTHR11177:SF401">
    <property type="entry name" value="CHITINASE-LIKE PROTEIN C25A8.4"/>
    <property type="match status" value="1"/>
</dbReference>
<dbReference type="GO" id="GO:0004568">
    <property type="term" value="F:chitinase activity"/>
    <property type="evidence" value="ECO:0007669"/>
    <property type="project" value="TreeGrafter"/>
</dbReference>
<dbReference type="PANTHER" id="PTHR11177">
    <property type="entry name" value="CHITINASE"/>
    <property type="match status" value="1"/>
</dbReference>
<protein>
    <submittedName>
        <fullName evidence="4">GH18 domain-containing protein</fullName>
    </submittedName>
</protein>
<dbReference type="GO" id="GO:0005576">
    <property type="term" value="C:extracellular region"/>
    <property type="evidence" value="ECO:0007669"/>
    <property type="project" value="TreeGrafter"/>
</dbReference>
<dbReference type="Gene3D" id="3.20.20.80">
    <property type="entry name" value="Glycosidases"/>
    <property type="match status" value="3"/>
</dbReference>
<dbReference type="InterPro" id="IPR050314">
    <property type="entry name" value="Glycosyl_Hydrlase_18"/>
</dbReference>
<feature type="domain" description="GH18" evidence="2">
    <location>
        <begin position="162"/>
        <end position="471"/>
    </location>
</feature>
<evidence type="ECO:0000259" key="2">
    <source>
        <dbReference type="PROSITE" id="PS51910"/>
    </source>
</evidence>
<dbReference type="Proteomes" id="UP000887574">
    <property type="component" value="Unplaced"/>
</dbReference>
<reference evidence="4" key="1">
    <citation type="submission" date="2022-11" db="UniProtKB">
        <authorList>
            <consortium name="WormBaseParasite"/>
        </authorList>
    </citation>
    <scope>IDENTIFICATION</scope>
</reference>
<dbReference type="SUPFAM" id="SSF54556">
    <property type="entry name" value="Chitinase insertion domain"/>
    <property type="match status" value="1"/>
</dbReference>